<evidence type="ECO:0000313" key="3">
    <source>
        <dbReference type="Proteomes" id="UP000236333"/>
    </source>
</evidence>
<dbReference type="OrthoDB" id="537322at2759"/>
<name>A0A2J8AAK6_9CHLO</name>
<comment type="caution">
    <text evidence="2">The sequence shown here is derived from an EMBL/GenBank/DDBJ whole genome shotgun (WGS) entry which is preliminary data.</text>
</comment>
<dbReference type="Gene3D" id="3.30.565.10">
    <property type="entry name" value="Histidine kinase-like ATPase, C-terminal domain"/>
    <property type="match status" value="1"/>
</dbReference>
<dbReference type="Proteomes" id="UP000236333">
    <property type="component" value="Unassembled WGS sequence"/>
</dbReference>
<keyword evidence="3" id="KW-1185">Reference proteome</keyword>
<dbReference type="Pfam" id="PF13589">
    <property type="entry name" value="HATPase_c_3"/>
    <property type="match status" value="1"/>
</dbReference>
<evidence type="ECO:0000256" key="1">
    <source>
        <dbReference type="SAM" id="MobiDB-lite"/>
    </source>
</evidence>
<reference evidence="2 3" key="1">
    <citation type="journal article" date="2017" name="Mol. Biol. Evol.">
        <title>The 4-celled Tetrabaena socialis nuclear genome reveals the essential components for genetic control of cell number at the origin of multicellularity in the volvocine lineage.</title>
        <authorList>
            <person name="Featherston J."/>
            <person name="Arakaki Y."/>
            <person name="Hanschen E.R."/>
            <person name="Ferris P.J."/>
            <person name="Michod R.E."/>
            <person name="Olson B.J.S.C."/>
            <person name="Nozaki H."/>
            <person name="Durand P.M."/>
        </authorList>
    </citation>
    <scope>NUCLEOTIDE SEQUENCE [LARGE SCALE GENOMIC DNA]</scope>
    <source>
        <strain evidence="2 3">NIES-571</strain>
    </source>
</reference>
<proteinExistence type="predicted"/>
<dbReference type="InterPro" id="IPR036890">
    <property type="entry name" value="HATPase_C_sf"/>
</dbReference>
<protein>
    <submittedName>
        <fullName evidence="2">Uncharacterized protein</fullName>
    </submittedName>
</protein>
<dbReference type="AlphaFoldDB" id="A0A2J8AAK6"/>
<gene>
    <name evidence="2" type="ORF">TSOC_003791</name>
</gene>
<dbReference type="SUPFAM" id="SSF55874">
    <property type="entry name" value="ATPase domain of HSP90 chaperone/DNA topoisomerase II/histidine kinase"/>
    <property type="match status" value="1"/>
</dbReference>
<organism evidence="2 3">
    <name type="scientific">Tetrabaena socialis</name>
    <dbReference type="NCBI Taxonomy" id="47790"/>
    <lineage>
        <taxon>Eukaryota</taxon>
        <taxon>Viridiplantae</taxon>
        <taxon>Chlorophyta</taxon>
        <taxon>core chlorophytes</taxon>
        <taxon>Chlorophyceae</taxon>
        <taxon>CS clade</taxon>
        <taxon>Chlamydomonadales</taxon>
        <taxon>Tetrabaenaceae</taxon>
        <taxon>Tetrabaena</taxon>
    </lineage>
</organism>
<sequence>MAANGLPREFKKLERFQAVPKSRATRDEVASFEPIICLMELIDNAVEATMGRSEPRIKIDVLLDGPRSQLVIEDNGKGMSLEALQNYFRTAYTTSSIPEIPRGAQPGVLPLQHFVNRRLNRFGRGSAASVYFGNFVQIESYMANAECEYMVQYDYGDQIRTDTYNIDPFEREQIVLDEDNDDSWTIIRIQQLLADKLRNLGDAAFLEGIAKQLNQVYHTFVYGIPEFLWATLPADLTRGSERPKGGLSIELRATDAEGNKVFFTRLAPGAPSEHQSDLQRVLCAYQQQAELNRLLQPCVTCFRYLPAGHPNMVGAGAAAGSVPYTPRQPAAAMPAASSTAAYGGARATAAAQGAQGNTDVSDIDTRLIDSPCDAVFIWFYFPYNESNRTKPQSDKGQELFVFPFWSGKDMVKSKLHGQFPKIHRAAVALARSNQETQDDDGGLVGEVWMANLEEALLAEGLTRPWGLDPGHWYSRQTGAAGGAQVEQQFVTLGRKYLTGRGFDPLEKGEMVIHVDPAKANNKRDEEVGGKATVVHRMAHTARIVGLFILTGNDFAKQCFAAVRPWRPSWSPLAGLISESLMELRPVLPNTSKDCMKLVKRQQARDGLVQKWEALMPRRLLPDAQVATGQPAALAAFFVEAGSARAASSRCPMVRLGEPMPDLAVQLLDSRKRQVAWAPDLVERMRARFSPAGPLAIAAEVKGDRLNLKLRQQKQGGGGVSVSEDKMTLFVSGLYIKPLGLKQTVLGEPKPVRHARARAAPASSGTRELRNGSG</sequence>
<accession>A0A2J8AAK6</accession>
<dbReference type="EMBL" id="PGGS01000086">
    <property type="protein sequence ID" value="PNH09552.1"/>
    <property type="molecule type" value="Genomic_DNA"/>
</dbReference>
<feature type="region of interest" description="Disordered" evidence="1">
    <location>
        <begin position="753"/>
        <end position="773"/>
    </location>
</feature>
<evidence type="ECO:0000313" key="2">
    <source>
        <dbReference type="EMBL" id="PNH09552.1"/>
    </source>
</evidence>